<dbReference type="EMBL" id="CP075870">
    <property type="protein sequence ID" value="QYT04955.1"/>
    <property type="molecule type" value="Genomic_DNA"/>
</dbReference>
<proteinExistence type="predicted"/>
<dbReference type="Proteomes" id="UP000826661">
    <property type="component" value="Chromosome VII"/>
</dbReference>
<dbReference type="AlphaFoldDB" id="A0A8G0PMR1"/>
<name>A0A8G0PMR1_9HYPO</name>
<keyword evidence="2" id="KW-1185">Reference proteome</keyword>
<accession>A0A8G0PMR1</accession>
<evidence type="ECO:0000313" key="1">
    <source>
        <dbReference type="EMBL" id="QYT04955.1"/>
    </source>
</evidence>
<sequence length="262" mass="29722">MAFLIPTFGELLNRLGYGNSCRARSEVFQKALEKFIGDFISSDGDRGVDLRNWFVYKDAFGDMAKLFLEDLGGGRHFWPEANESTSSRRLTYSIHHAEIHIIMTQLFFRAINTGPPYNSKAESGSLPCLAIRSCIDYPGRSQDISSFTYSVWKASKSIIFVSDWQPYKGFQANSLAELMEKLPGARTATGIRISMKGPGFFISQSCYGEDDYDRLMDQSAEQIDRCLARGIDEKFTNYGLHTDFILLEGEKPRSPWIFGQKY</sequence>
<reference evidence="1 2" key="1">
    <citation type="journal article" date="2021" name="BMC Genomics">
        <title>Telomere-to-telomere genome assembly of asparaginase-producing Trichoderma simmonsii.</title>
        <authorList>
            <person name="Chung D."/>
            <person name="Kwon Y.M."/>
            <person name="Yang Y."/>
        </authorList>
    </citation>
    <scope>NUCLEOTIDE SEQUENCE [LARGE SCALE GENOMIC DNA]</scope>
    <source>
        <strain evidence="1 2">GH-Sj1</strain>
    </source>
</reference>
<gene>
    <name evidence="1" type="ORF">H0G86_011858</name>
</gene>
<evidence type="ECO:0000313" key="2">
    <source>
        <dbReference type="Proteomes" id="UP000826661"/>
    </source>
</evidence>
<organism evidence="1 2">
    <name type="scientific">Trichoderma simmonsii</name>
    <dbReference type="NCBI Taxonomy" id="1491479"/>
    <lineage>
        <taxon>Eukaryota</taxon>
        <taxon>Fungi</taxon>
        <taxon>Dikarya</taxon>
        <taxon>Ascomycota</taxon>
        <taxon>Pezizomycotina</taxon>
        <taxon>Sordariomycetes</taxon>
        <taxon>Hypocreomycetidae</taxon>
        <taxon>Hypocreales</taxon>
        <taxon>Hypocreaceae</taxon>
        <taxon>Trichoderma</taxon>
    </lineage>
</organism>
<protein>
    <submittedName>
        <fullName evidence="1">Uncharacterized protein</fullName>
    </submittedName>
</protein>